<dbReference type="WBParaSite" id="SBAD_0000802101-mRNA-1">
    <property type="protein sequence ID" value="SBAD_0000802101-mRNA-1"/>
    <property type="gene ID" value="SBAD_0000802101"/>
</dbReference>
<reference evidence="1 2" key="2">
    <citation type="submission" date="2018-11" db="EMBL/GenBank/DDBJ databases">
        <authorList>
            <consortium name="Pathogen Informatics"/>
        </authorList>
    </citation>
    <scope>NUCLEOTIDE SEQUENCE [LARGE SCALE GENOMIC DNA]</scope>
</reference>
<evidence type="ECO:0000313" key="1">
    <source>
        <dbReference type="EMBL" id="VDP14078.1"/>
    </source>
</evidence>
<organism evidence="3">
    <name type="scientific">Soboliphyme baturini</name>
    <dbReference type="NCBI Taxonomy" id="241478"/>
    <lineage>
        <taxon>Eukaryota</taxon>
        <taxon>Metazoa</taxon>
        <taxon>Ecdysozoa</taxon>
        <taxon>Nematoda</taxon>
        <taxon>Enoplea</taxon>
        <taxon>Dorylaimia</taxon>
        <taxon>Dioctophymatida</taxon>
        <taxon>Dioctophymatoidea</taxon>
        <taxon>Soboliphymatidae</taxon>
        <taxon>Soboliphyme</taxon>
    </lineage>
</organism>
<protein>
    <submittedName>
        <fullName evidence="1 3">Uncharacterized protein</fullName>
    </submittedName>
</protein>
<dbReference type="AlphaFoldDB" id="A0A183IVT3"/>
<evidence type="ECO:0000313" key="3">
    <source>
        <dbReference type="WBParaSite" id="SBAD_0000802101-mRNA-1"/>
    </source>
</evidence>
<gene>
    <name evidence="1" type="ORF">SBAD_LOCUS7731</name>
</gene>
<name>A0A183IVT3_9BILA</name>
<dbReference type="EMBL" id="UZAM01010887">
    <property type="protein sequence ID" value="VDP14078.1"/>
    <property type="molecule type" value="Genomic_DNA"/>
</dbReference>
<proteinExistence type="predicted"/>
<sequence>MFEMTTYRCLYSFCGRSAISVSSLQLQPLLLTHLYHLKAIWSFVRPVVPYSARRVSSSVHVCACVTSEVVVGRSVGVQLTRTRMCRSRSSSLIVGLFRSARQSSRRRNVTDPLSPSSPIGAAVATVPDLQRGPSTVPPRRSVSIATAVAVVDTSAPRPSPTASVAVSGIADPYDQVRQDVAVVKMQLIRLQRILLRDLYLDSPVMAFFRSSRANGTRMVSRMYGF</sequence>
<keyword evidence="2" id="KW-1185">Reference proteome</keyword>
<reference evidence="3" key="1">
    <citation type="submission" date="2016-06" db="UniProtKB">
        <authorList>
            <consortium name="WormBaseParasite"/>
        </authorList>
    </citation>
    <scope>IDENTIFICATION</scope>
</reference>
<accession>A0A183IVT3</accession>
<dbReference type="Proteomes" id="UP000270296">
    <property type="component" value="Unassembled WGS sequence"/>
</dbReference>
<evidence type="ECO:0000313" key="2">
    <source>
        <dbReference type="Proteomes" id="UP000270296"/>
    </source>
</evidence>